<feature type="transmembrane region" description="Helical" evidence="5">
    <location>
        <begin position="142"/>
        <end position="165"/>
    </location>
</feature>
<feature type="transmembrane region" description="Helical" evidence="5">
    <location>
        <begin position="373"/>
        <end position="399"/>
    </location>
</feature>
<evidence type="ECO:0000256" key="2">
    <source>
        <dbReference type="ARBA" id="ARBA00022692"/>
    </source>
</evidence>
<name>A0A1X7S9J7_ZYMT9</name>
<evidence type="ECO:0000256" key="3">
    <source>
        <dbReference type="ARBA" id="ARBA00022989"/>
    </source>
</evidence>
<dbReference type="PANTHER" id="PTHR23294:SF19">
    <property type="entry name" value="DUF895 DOMAIN MEMBRANE PROTEIN-RELATED"/>
    <property type="match status" value="1"/>
</dbReference>
<dbReference type="GO" id="GO:0022857">
    <property type="term" value="F:transmembrane transporter activity"/>
    <property type="evidence" value="ECO:0007669"/>
    <property type="project" value="InterPro"/>
</dbReference>
<proteinExistence type="predicted"/>
<dbReference type="GO" id="GO:0016020">
    <property type="term" value="C:membrane"/>
    <property type="evidence" value="ECO:0007669"/>
    <property type="project" value="UniProtKB-SubCell"/>
</dbReference>
<dbReference type="InterPro" id="IPR011701">
    <property type="entry name" value="MFS"/>
</dbReference>
<keyword evidence="7" id="KW-1185">Reference proteome</keyword>
<feature type="transmembrane region" description="Helical" evidence="5">
    <location>
        <begin position="271"/>
        <end position="293"/>
    </location>
</feature>
<dbReference type="Proteomes" id="UP000215127">
    <property type="component" value="Chromosome 13"/>
</dbReference>
<gene>
    <name evidence="6" type="ORF">ZT3D7_G11511</name>
</gene>
<keyword evidence="4 5" id="KW-0472">Membrane</keyword>
<keyword evidence="2 5" id="KW-0812">Transmembrane</keyword>
<dbReference type="SUPFAM" id="SSF103473">
    <property type="entry name" value="MFS general substrate transporter"/>
    <property type="match status" value="1"/>
</dbReference>
<evidence type="ECO:0000313" key="6">
    <source>
        <dbReference type="EMBL" id="SMQ56356.1"/>
    </source>
</evidence>
<feature type="transmembrane region" description="Helical" evidence="5">
    <location>
        <begin position="333"/>
        <end position="353"/>
    </location>
</feature>
<evidence type="ECO:0000256" key="5">
    <source>
        <dbReference type="SAM" id="Phobius"/>
    </source>
</evidence>
<accession>A0A1X7S9J7</accession>
<organism evidence="6 7">
    <name type="scientific">Zymoseptoria tritici (strain ST99CH_3D7)</name>
    <dbReference type="NCBI Taxonomy" id="1276538"/>
    <lineage>
        <taxon>Eukaryota</taxon>
        <taxon>Fungi</taxon>
        <taxon>Dikarya</taxon>
        <taxon>Ascomycota</taxon>
        <taxon>Pezizomycotina</taxon>
        <taxon>Dothideomycetes</taxon>
        <taxon>Dothideomycetidae</taxon>
        <taxon>Mycosphaerellales</taxon>
        <taxon>Mycosphaerellaceae</taxon>
        <taxon>Zymoseptoria</taxon>
    </lineage>
</organism>
<dbReference type="InterPro" id="IPR036259">
    <property type="entry name" value="MFS_trans_sf"/>
</dbReference>
<evidence type="ECO:0000256" key="4">
    <source>
        <dbReference type="ARBA" id="ARBA00023136"/>
    </source>
</evidence>
<evidence type="ECO:0008006" key="8">
    <source>
        <dbReference type="Google" id="ProtNLM"/>
    </source>
</evidence>
<sequence length="491" mass="53296">MTTNGADDYGGASSSKLVHVTTNASVAESGFRQGEVQQTKMPWSLKMFYRSVLLQMILLGALSFVGPAMSDAISNLGGGGLRTPYLANLALALSYSAGCLVALCGGPLINKLGIKWSCIIAAAVMPLKGSAYYVNAKYKQQVYLLLASILTGATSGLLYVAEATAMLSYPLQDDRGLYLGIWSAMRNTGSVLGGAVNFSNNYTRSKAGGIAWSTYLIFVGFECTGIIWALLLSSTRKVRRSNGETVPVSESASWKQEFIALWQHLQRKKTWLVAIPAFYSFFCGGTMSTYLSIHFSVRARALASLLVPSVTIPSVLIYGRLLDWTRFSQKTRAWLSFICWTLPNIACFIWIGIEYSNFGAGKTALDYKLDTAHWFRAYAPCLLIYVTSYWCQLSLYWILGTFSTDVKASSRQGGLFRAFETAGQAVSYGINSGAGADPRTAFYVNCAVFVVALPAMVCLIRMVPKEPASEDLDVLPAGRRDGGGGVKDAID</sequence>
<reference evidence="6 7" key="1">
    <citation type="submission" date="2016-06" db="EMBL/GenBank/DDBJ databases">
        <authorList>
            <person name="Kjaerup R.B."/>
            <person name="Dalgaard T.S."/>
            <person name="Juul-Madsen H.R."/>
        </authorList>
    </citation>
    <scope>NUCLEOTIDE SEQUENCE [LARGE SCALE GENOMIC DNA]</scope>
</reference>
<keyword evidence="3 5" id="KW-1133">Transmembrane helix</keyword>
<evidence type="ECO:0000313" key="7">
    <source>
        <dbReference type="Proteomes" id="UP000215127"/>
    </source>
</evidence>
<comment type="subcellular location">
    <subcellularLocation>
        <location evidence="1">Membrane</location>
        <topology evidence="1">Multi-pass membrane protein</topology>
    </subcellularLocation>
</comment>
<evidence type="ECO:0000256" key="1">
    <source>
        <dbReference type="ARBA" id="ARBA00004141"/>
    </source>
</evidence>
<feature type="transmembrane region" description="Helical" evidence="5">
    <location>
        <begin position="47"/>
        <end position="65"/>
    </location>
</feature>
<feature type="transmembrane region" description="Helical" evidence="5">
    <location>
        <begin position="299"/>
        <end position="321"/>
    </location>
</feature>
<protein>
    <recommendedName>
        <fullName evidence="8">Major facilitator superfamily (MFS) profile domain-containing protein</fullName>
    </recommendedName>
</protein>
<dbReference type="Pfam" id="PF07690">
    <property type="entry name" value="MFS_1"/>
    <property type="match status" value="1"/>
</dbReference>
<dbReference type="AlphaFoldDB" id="A0A1X7S9J7"/>
<feature type="transmembrane region" description="Helical" evidence="5">
    <location>
        <begin position="442"/>
        <end position="463"/>
    </location>
</feature>
<dbReference type="InterPro" id="IPR051617">
    <property type="entry name" value="UNC-93-like_regulator"/>
</dbReference>
<dbReference type="Gene3D" id="1.20.1250.20">
    <property type="entry name" value="MFS general substrate transporter like domains"/>
    <property type="match status" value="1"/>
</dbReference>
<feature type="transmembrane region" description="Helical" evidence="5">
    <location>
        <begin position="85"/>
        <end position="109"/>
    </location>
</feature>
<dbReference type="EMBL" id="LT853704">
    <property type="protein sequence ID" value="SMQ56356.1"/>
    <property type="molecule type" value="Genomic_DNA"/>
</dbReference>
<feature type="transmembrane region" description="Helical" evidence="5">
    <location>
        <begin position="210"/>
        <end position="232"/>
    </location>
</feature>
<dbReference type="PANTHER" id="PTHR23294">
    <property type="entry name" value="ET TRANSLATION PRODUCT-RELATED"/>
    <property type="match status" value="1"/>
</dbReference>